<dbReference type="Pfam" id="PF00710">
    <property type="entry name" value="Asparaginase"/>
    <property type="match status" value="1"/>
</dbReference>
<dbReference type="EMBL" id="JAOQNS010000009">
    <property type="protein sequence ID" value="MCW2308862.1"/>
    <property type="molecule type" value="Genomic_DNA"/>
</dbReference>
<dbReference type="RefSeq" id="WP_264602460.1">
    <property type="nucleotide sequence ID" value="NZ_JAOQNS010000009.1"/>
</dbReference>
<dbReference type="SUPFAM" id="SSF53774">
    <property type="entry name" value="Glutaminase/Asparaginase"/>
    <property type="match status" value="1"/>
</dbReference>
<dbReference type="PANTHER" id="PTHR11707:SF28">
    <property type="entry name" value="60 KDA LYSOPHOSPHOLIPASE"/>
    <property type="match status" value="1"/>
</dbReference>
<dbReference type="InterPro" id="IPR036152">
    <property type="entry name" value="Asp/glu_Ase-like_sf"/>
</dbReference>
<protein>
    <submittedName>
        <fullName evidence="3">L-asparaginase</fullName>
        <ecNumber evidence="3">3.5.1.1</ecNumber>
    </submittedName>
</protein>
<name>A0ABT3HEP4_9HYPH</name>
<sequence>MPRKNSVSPKTSNEKISNAVDGVKNDHIISKVFVLYTGGTFGMAPNRAVPGHPLEPLELEDLEDALPEASELAPGVDVTLERFSRLLDSSSMTPDDWINIARKIEENYEDHDGFIILQGTDTLAYTASALSFMLENLAKPVIITGSQLPLTNARTDANLNYGHALQIAGFKATDLPRIPEVIVVFADKVLRGCRTRKMSASAWTGFDTPNCPPLGEIGEHVRIFESQIRPAPPVGLDLQVHTELNPDVLDISLYPGLRASHLNQILNLDEVKGVVFRTYGTGNAPEDADFLAALGDGISNGDKVVVNITQCPQGAVEMGLYAASVGLIDNGVISGLDMTPEAALTKLMVTMGTRIGEQVKLQMQISQRGEQSQNLFDFNFKKTDKPIDAPYSDFIVPDRRFDPTVLSAAVLRMKGVNVTIEDGAEQGVIDLYMNFPNPKIDLIARDSHPRRLHRIELSESGVFNVVEQLPKEKVKNIIGDSDVVLTFVPSPGVTFSFEKLSLSMFTRA</sequence>
<comment type="caution">
    <text evidence="3">The sequence shown here is derived from an EMBL/GenBank/DDBJ whole genome shotgun (WGS) entry which is preliminary data.</text>
</comment>
<evidence type="ECO:0000259" key="2">
    <source>
        <dbReference type="Pfam" id="PF17763"/>
    </source>
</evidence>
<dbReference type="SMART" id="SM00870">
    <property type="entry name" value="Asparaginase"/>
    <property type="match status" value="1"/>
</dbReference>
<dbReference type="InterPro" id="IPR027473">
    <property type="entry name" value="L-asparaginase_C"/>
</dbReference>
<accession>A0ABT3HEP4</accession>
<dbReference type="InterPro" id="IPR027474">
    <property type="entry name" value="L-asparaginase_N"/>
</dbReference>
<dbReference type="Pfam" id="PF17763">
    <property type="entry name" value="Asparaginase_C"/>
    <property type="match status" value="1"/>
</dbReference>
<dbReference type="PANTHER" id="PTHR11707">
    <property type="entry name" value="L-ASPARAGINASE"/>
    <property type="match status" value="1"/>
</dbReference>
<reference evidence="4" key="1">
    <citation type="submission" date="2023-07" db="EMBL/GenBank/DDBJ databases">
        <title>Genome sequencing of Purple Non-Sulfur Bacteria from various extreme environments.</title>
        <authorList>
            <person name="Mayer M."/>
        </authorList>
    </citation>
    <scope>NUCLEOTIDE SEQUENCE [LARGE SCALE GENOMIC DNA]</scope>
    <source>
        <strain evidence="4">DSM 17935</strain>
    </source>
</reference>
<keyword evidence="3" id="KW-0378">Hydrolase</keyword>
<dbReference type="Gene3D" id="3.40.50.1170">
    <property type="entry name" value="L-asparaginase, N-terminal domain"/>
    <property type="match status" value="1"/>
</dbReference>
<dbReference type="InterPro" id="IPR037152">
    <property type="entry name" value="L-asparaginase_N_sf"/>
</dbReference>
<dbReference type="InterPro" id="IPR040919">
    <property type="entry name" value="Asparaginase_C"/>
</dbReference>
<dbReference type="PIRSF" id="PIRSF001220">
    <property type="entry name" value="L-ASNase_gatD"/>
    <property type="match status" value="1"/>
</dbReference>
<evidence type="ECO:0000259" key="1">
    <source>
        <dbReference type="Pfam" id="PF00710"/>
    </source>
</evidence>
<dbReference type="PROSITE" id="PS51732">
    <property type="entry name" value="ASN_GLN_ASE_3"/>
    <property type="match status" value="1"/>
</dbReference>
<dbReference type="Proteomes" id="UP001209755">
    <property type="component" value="Unassembled WGS sequence"/>
</dbReference>
<dbReference type="EC" id="3.5.1.1" evidence="3"/>
<feature type="domain" description="Asparaginase/glutaminase C-terminal" evidence="2">
    <location>
        <begin position="251"/>
        <end position="353"/>
    </location>
</feature>
<organism evidence="3 4">
    <name type="scientific">Rhodobium gokarnense</name>
    <dbReference type="NCBI Taxonomy" id="364296"/>
    <lineage>
        <taxon>Bacteria</taxon>
        <taxon>Pseudomonadati</taxon>
        <taxon>Pseudomonadota</taxon>
        <taxon>Alphaproteobacteria</taxon>
        <taxon>Hyphomicrobiales</taxon>
        <taxon>Rhodobiaceae</taxon>
        <taxon>Rhodobium</taxon>
    </lineage>
</organism>
<dbReference type="InterPro" id="IPR041725">
    <property type="entry name" value="L-asparaginase_I"/>
</dbReference>
<dbReference type="PRINTS" id="PR00139">
    <property type="entry name" value="ASNGLNASE"/>
</dbReference>
<dbReference type="GO" id="GO:0004067">
    <property type="term" value="F:asparaginase activity"/>
    <property type="evidence" value="ECO:0007669"/>
    <property type="project" value="UniProtKB-EC"/>
</dbReference>
<feature type="domain" description="L-asparaginase N-terminal" evidence="1">
    <location>
        <begin position="31"/>
        <end position="227"/>
    </location>
</feature>
<dbReference type="Gene3D" id="3.40.50.40">
    <property type="match status" value="1"/>
</dbReference>
<dbReference type="CDD" id="cd08963">
    <property type="entry name" value="L-asparaginase_I"/>
    <property type="match status" value="1"/>
</dbReference>
<evidence type="ECO:0000313" key="3">
    <source>
        <dbReference type="EMBL" id="MCW2308862.1"/>
    </source>
</evidence>
<gene>
    <name evidence="3" type="ORF">M2319_003211</name>
</gene>
<dbReference type="InterPro" id="IPR006034">
    <property type="entry name" value="Asparaginase/glutaminase-like"/>
</dbReference>
<evidence type="ECO:0000313" key="4">
    <source>
        <dbReference type="Proteomes" id="UP001209755"/>
    </source>
</evidence>
<dbReference type="PIRSF" id="PIRSF500176">
    <property type="entry name" value="L_ASNase"/>
    <property type="match status" value="1"/>
</dbReference>
<proteinExistence type="predicted"/>
<keyword evidence="4" id="KW-1185">Reference proteome</keyword>
<dbReference type="SFLD" id="SFLDS00057">
    <property type="entry name" value="Glutaminase/Asparaginase"/>
    <property type="match status" value="1"/>
</dbReference>